<reference evidence="4" key="1">
    <citation type="submission" date="2025-08" db="UniProtKB">
        <authorList>
            <consortium name="RefSeq"/>
        </authorList>
    </citation>
    <scope>IDENTIFICATION</scope>
</reference>
<comment type="cofactor">
    <cofactor evidence="2">
        <name>Ca(2+)</name>
        <dbReference type="ChEBI" id="CHEBI:29108"/>
    </cofactor>
</comment>
<dbReference type="AlphaFoldDB" id="A0A8B7Z303"/>
<dbReference type="GO" id="GO:0005886">
    <property type="term" value="C:plasma membrane"/>
    <property type="evidence" value="ECO:0007669"/>
    <property type="project" value="TreeGrafter"/>
</dbReference>
<accession>A0A8B7Z303</accession>
<keyword evidence="3" id="KW-1185">Reference proteome</keyword>
<dbReference type="GeneID" id="110984286"/>
<protein>
    <recommendedName>
        <fullName evidence="2">Phospholipid scramblase</fullName>
    </recommendedName>
</protein>
<keyword evidence="2" id="KW-0106">Calcium</keyword>
<dbReference type="GO" id="GO:0017128">
    <property type="term" value="F:phospholipid scramblase activity"/>
    <property type="evidence" value="ECO:0007669"/>
    <property type="project" value="InterPro"/>
</dbReference>
<comment type="similarity">
    <text evidence="1 2">Belongs to the phospholipid scramblase family.</text>
</comment>
<evidence type="ECO:0000256" key="2">
    <source>
        <dbReference type="RuleBase" id="RU363116"/>
    </source>
</evidence>
<evidence type="ECO:0000256" key="1">
    <source>
        <dbReference type="ARBA" id="ARBA00005350"/>
    </source>
</evidence>
<keyword evidence="2" id="KW-0564">Palmitate</keyword>
<evidence type="ECO:0000313" key="4">
    <source>
        <dbReference type="RefSeq" id="XP_022100004.1"/>
    </source>
</evidence>
<gene>
    <name evidence="4" type="primary">LOC110984286</name>
</gene>
<evidence type="ECO:0000313" key="3">
    <source>
        <dbReference type="Proteomes" id="UP000694845"/>
    </source>
</evidence>
<dbReference type="RefSeq" id="XP_022100004.1">
    <property type="nucleotide sequence ID" value="XM_022244312.1"/>
</dbReference>
<organism evidence="3 4">
    <name type="scientific">Acanthaster planci</name>
    <name type="common">Crown-of-thorns starfish</name>
    <dbReference type="NCBI Taxonomy" id="133434"/>
    <lineage>
        <taxon>Eukaryota</taxon>
        <taxon>Metazoa</taxon>
        <taxon>Echinodermata</taxon>
        <taxon>Eleutherozoa</taxon>
        <taxon>Asterozoa</taxon>
        <taxon>Asteroidea</taxon>
        <taxon>Valvatacea</taxon>
        <taxon>Valvatida</taxon>
        <taxon>Acanthasteridae</taxon>
        <taxon>Acanthaster</taxon>
    </lineage>
</organism>
<keyword evidence="2" id="KW-0449">Lipoprotein</keyword>
<name>A0A8B7Z303_ACAPL</name>
<dbReference type="PANTHER" id="PTHR23248:SF63">
    <property type="entry name" value="PHOSPHOLIPID SCRAMBLASE"/>
    <property type="match status" value="1"/>
</dbReference>
<dbReference type="PANTHER" id="PTHR23248">
    <property type="entry name" value="PHOSPHOLIPID SCRAMBLASE-RELATED"/>
    <property type="match status" value="1"/>
</dbReference>
<dbReference type="OrthoDB" id="10041953at2759"/>
<dbReference type="Proteomes" id="UP000694845">
    <property type="component" value="Unplaced"/>
</dbReference>
<comment type="function">
    <text evidence="2">May mediate accelerated ATP-independent bidirectional transbilayer migration of phospholipids upon binding calcium ions that results in a loss of phospholipid asymmetry in the plasma membrane.</text>
</comment>
<proteinExistence type="inferred from homology"/>
<dbReference type="OMA" id="SWAWRIC"/>
<sequence>MANPGIVEVKQPAAGVDGQQWMAMPPLSTGSTGVPPGLEYLNQIDQLLIHQQVELLELMTSIETKNRYAIKNTLGQQVYFAYEESEFCHRNCCGSDRGFVIHIVDNRSQEVIRVIRPFKCCAGCCWCADADCCACEILIEAPPGQVVGSVRQLGSKWKPKYGIRNEGGNQILQIGGPCCPCQAVCCTADVDFKIKGTDGVTEVGKITKQWGGFIQELISKADIFCCTFPMDMDVKMKATILGAAFLIDFMYFEEEDNDN</sequence>
<dbReference type="Pfam" id="PF03803">
    <property type="entry name" value="Scramblase"/>
    <property type="match status" value="1"/>
</dbReference>
<dbReference type="InterPro" id="IPR005552">
    <property type="entry name" value="Scramblase"/>
</dbReference>
<dbReference type="KEGG" id="aplc:110984286"/>